<evidence type="ECO:0000313" key="3">
    <source>
        <dbReference type="Proteomes" id="UP000663833"/>
    </source>
</evidence>
<name>A0A818DEL4_9BILA</name>
<sequence length="248" mass="29605">MIFVYILHEISWPIECQLENITIDKYCSWNTAYFILSHSPHLQTLVLNDFRIDTFDDDVATESYNKQYDHLTSLSLCIERTITMDDIESVLTVLPRLAHLRLSYMNMADNIHSLFDGDRWENFIQTNLPLLKQFDIDLSYYFSSGHISNAMQSLIESFRTPFWLEIKHWIIQYDFVHQPTNYYREWTHHLYSIPIFADEFDCGLEKRNIYSIRNMPKNNEPIIVDVQKLILDLNQIMTDNKQEQVTFV</sequence>
<dbReference type="EMBL" id="CAJNYD010002755">
    <property type="protein sequence ID" value="CAF3442191.1"/>
    <property type="molecule type" value="Genomic_DNA"/>
</dbReference>
<evidence type="ECO:0000313" key="2">
    <source>
        <dbReference type="EMBL" id="CAF4569155.1"/>
    </source>
</evidence>
<evidence type="ECO:0000313" key="1">
    <source>
        <dbReference type="EMBL" id="CAF3442191.1"/>
    </source>
</evidence>
<comment type="caution">
    <text evidence="1">The sequence shown here is derived from an EMBL/GenBank/DDBJ whole genome shotgun (WGS) entry which is preliminary data.</text>
</comment>
<accession>A0A818DEL4</accession>
<proteinExistence type="predicted"/>
<dbReference type="Proteomes" id="UP000663851">
    <property type="component" value="Unassembled WGS sequence"/>
</dbReference>
<dbReference type="Proteomes" id="UP000663833">
    <property type="component" value="Unassembled WGS sequence"/>
</dbReference>
<dbReference type="AlphaFoldDB" id="A0A818DEL4"/>
<reference evidence="1" key="1">
    <citation type="submission" date="2021-02" db="EMBL/GenBank/DDBJ databases">
        <authorList>
            <person name="Nowell W R."/>
        </authorList>
    </citation>
    <scope>NUCLEOTIDE SEQUENCE</scope>
</reference>
<protein>
    <submittedName>
        <fullName evidence="1">Uncharacterized protein</fullName>
    </submittedName>
</protein>
<dbReference type="Gene3D" id="3.80.10.10">
    <property type="entry name" value="Ribonuclease Inhibitor"/>
    <property type="match status" value="1"/>
</dbReference>
<dbReference type="SUPFAM" id="SSF52047">
    <property type="entry name" value="RNI-like"/>
    <property type="match status" value="1"/>
</dbReference>
<dbReference type="EMBL" id="CAJOBO010007043">
    <property type="protein sequence ID" value="CAF4569155.1"/>
    <property type="molecule type" value="Genomic_DNA"/>
</dbReference>
<organism evidence="1 3">
    <name type="scientific">Rotaria socialis</name>
    <dbReference type="NCBI Taxonomy" id="392032"/>
    <lineage>
        <taxon>Eukaryota</taxon>
        <taxon>Metazoa</taxon>
        <taxon>Spiralia</taxon>
        <taxon>Gnathifera</taxon>
        <taxon>Rotifera</taxon>
        <taxon>Eurotatoria</taxon>
        <taxon>Bdelloidea</taxon>
        <taxon>Philodinida</taxon>
        <taxon>Philodinidae</taxon>
        <taxon>Rotaria</taxon>
    </lineage>
</organism>
<dbReference type="InterPro" id="IPR032675">
    <property type="entry name" value="LRR_dom_sf"/>
</dbReference>
<gene>
    <name evidence="2" type="ORF">HFQ381_LOCUS31908</name>
    <name evidence="1" type="ORF">LUA448_LOCUS21267</name>
</gene>